<reference evidence="1" key="1">
    <citation type="journal article" date="2015" name="Genome Biol. Evol.">
        <title>Organellar Genomes of White Spruce (Picea glauca): Assembly and Annotation.</title>
        <authorList>
            <person name="Jackman S.D."/>
            <person name="Warren R.L."/>
            <person name="Gibb E.A."/>
            <person name="Vandervalk B.P."/>
            <person name="Mohamadi H."/>
            <person name="Chu J."/>
            <person name="Raymond A."/>
            <person name="Pleasance S."/>
            <person name="Coope R."/>
            <person name="Wildung M.R."/>
            <person name="Ritland C.E."/>
            <person name="Bousquet J."/>
            <person name="Jones S.J."/>
            <person name="Bohlmann J."/>
            <person name="Birol I."/>
        </authorList>
    </citation>
    <scope>NUCLEOTIDE SEQUENCE [LARGE SCALE GENOMIC DNA]</scope>
    <source>
        <tissue evidence="1">Flushing bud</tissue>
    </source>
</reference>
<keyword evidence="1" id="KW-0496">Mitochondrion</keyword>
<accession>A0A101LXW5</accession>
<sequence>MHFRATLARKGYQGSVVLHSSLSLWPTLSLAYPPSIAHLIRLTKRVKIGGLASLNRISPLFPLITTIGKLISTLSISTREA</sequence>
<evidence type="ECO:0000313" key="1">
    <source>
        <dbReference type="EMBL" id="KUM47349.1"/>
    </source>
</evidence>
<dbReference type="EMBL" id="LKAM01000007">
    <property type="protein sequence ID" value="KUM47349.1"/>
    <property type="molecule type" value="Genomic_DNA"/>
</dbReference>
<name>A0A101LXW5_PICGL</name>
<geneLocation type="mitochondrion" evidence="1"/>
<dbReference type="AlphaFoldDB" id="A0A101LXW5"/>
<organism evidence="1">
    <name type="scientific">Picea glauca</name>
    <name type="common">White spruce</name>
    <name type="synonym">Pinus glauca</name>
    <dbReference type="NCBI Taxonomy" id="3330"/>
    <lineage>
        <taxon>Eukaryota</taxon>
        <taxon>Viridiplantae</taxon>
        <taxon>Streptophyta</taxon>
        <taxon>Embryophyta</taxon>
        <taxon>Tracheophyta</taxon>
        <taxon>Spermatophyta</taxon>
        <taxon>Pinopsida</taxon>
        <taxon>Pinidae</taxon>
        <taxon>Conifers I</taxon>
        <taxon>Pinales</taxon>
        <taxon>Pinaceae</taxon>
        <taxon>Picea</taxon>
    </lineage>
</organism>
<gene>
    <name evidence="1" type="ORF">ABT39_MTgene5534</name>
</gene>
<proteinExistence type="predicted"/>
<protein>
    <submittedName>
        <fullName evidence="1">Uncharacterized protein</fullName>
    </submittedName>
</protein>
<comment type="caution">
    <text evidence="1">The sequence shown here is derived from an EMBL/GenBank/DDBJ whole genome shotgun (WGS) entry which is preliminary data.</text>
</comment>